<evidence type="ECO:0000259" key="1">
    <source>
        <dbReference type="Pfam" id="PF13358"/>
    </source>
</evidence>
<dbReference type="GO" id="GO:0003676">
    <property type="term" value="F:nucleic acid binding"/>
    <property type="evidence" value="ECO:0007669"/>
    <property type="project" value="InterPro"/>
</dbReference>
<dbReference type="InterPro" id="IPR038717">
    <property type="entry name" value="Tc1-like_DDE_dom"/>
</dbReference>
<dbReference type="Proteomes" id="UP000068016">
    <property type="component" value="Unassembled WGS sequence"/>
</dbReference>
<dbReference type="EMBL" id="LPLZ01000040">
    <property type="protein sequence ID" value="KWN16850.1"/>
    <property type="molecule type" value="Genomic_DNA"/>
</dbReference>
<dbReference type="InterPro" id="IPR036397">
    <property type="entry name" value="RNaseH_sf"/>
</dbReference>
<dbReference type="Gene3D" id="3.30.420.10">
    <property type="entry name" value="Ribonuclease H-like superfamily/Ribonuclease H"/>
    <property type="match status" value="1"/>
</dbReference>
<gene>
    <name evidence="2" type="ORF">WT83_14210</name>
</gene>
<accession>A0A108ETE5</accession>
<name>A0A108ETE5_9BURK</name>
<proteinExistence type="predicted"/>
<sequence>MEPNTHCRRSVQGALGYGPNTLIHAIHARSIKGPTVVRSIDDLLAVDDGRPTVIVLDNARIHHGIDEVRRDRWLIDHKAVLFSLPAYSPELNKIEIVWRQLKFRWRRFVTWTKETIDAELAELLAGYGTKFQTNFF</sequence>
<protein>
    <submittedName>
        <fullName evidence="2">Transposase</fullName>
    </submittedName>
</protein>
<evidence type="ECO:0000313" key="3">
    <source>
        <dbReference type="Proteomes" id="UP000068016"/>
    </source>
</evidence>
<feature type="domain" description="Tc1-like transposase DDE" evidence="1">
    <location>
        <begin position="10"/>
        <end position="109"/>
    </location>
</feature>
<evidence type="ECO:0000313" key="2">
    <source>
        <dbReference type="EMBL" id="KWN16850.1"/>
    </source>
</evidence>
<comment type="caution">
    <text evidence="2">The sequence shown here is derived from an EMBL/GenBank/DDBJ whole genome shotgun (WGS) entry which is preliminary data.</text>
</comment>
<dbReference type="Pfam" id="PF13358">
    <property type="entry name" value="DDE_3"/>
    <property type="match status" value="1"/>
</dbReference>
<organism evidence="2 3">
    <name type="scientific">Burkholderia territorii</name>
    <dbReference type="NCBI Taxonomy" id="1503055"/>
    <lineage>
        <taxon>Bacteria</taxon>
        <taxon>Pseudomonadati</taxon>
        <taxon>Pseudomonadota</taxon>
        <taxon>Betaproteobacteria</taxon>
        <taxon>Burkholderiales</taxon>
        <taxon>Burkholderiaceae</taxon>
        <taxon>Burkholderia</taxon>
        <taxon>Burkholderia cepacia complex</taxon>
    </lineage>
</organism>
<dbReference type="AlphaFoldDB" id="A0A108ETE5"/>
<reference evidence="2 3" key="1">
    <citation type="submission" date="2015-11" db="EMBL/GenBank/DDBJ databases">
        <title>Expanding the genomic diversity of Burkholderia species for the development of highly accurate diagnostics.</title>
        <authorList>
            <person name="Sahl J."/>
            <person name="Keim P."/>
            <person name="Wagner D."/>
        </authorList>
    </citation>
    <scope>NUCLEOTIDE SEQUENCE [LARGE SCALE GENOMIC DNA]</scope>
    <source>
        <strain evidence="2 3">MSMB793WGS</strain>
    </source>
</reference>